<evidence type="ECO:0000313" key="4">
    <source>
        <dbReference type="EMBL" id="KAH6598991.1"/>
    </source>
</evidence>
<organism evidence="4 5">
    <name type="scientific">Batrachochytrium salamandrivorans</name>
    <dbReference type="NCBI Taxonomy" id="1357716"/>
    <lineage>
        <taxon>Eukaryota</taxon>
        <taxon>Fungi</taxon>
        <taxon>Fungi incertae sedis</taxon>
        <taxon>Chytridiomycota</taxon>
        <taxon>Chytridiomycota incertae sedis</taxon>
        <taxon>Chytridiomycetes</taxon>
        <taxon>Rhizophydiales</taxon>
        <taxon>Rhizophydiales incertae sedis</taxon>
        <taxon>Batrachochytrium</taxon>
    </lineage>
</organism>
<evidence type="ECO:0000256" key="3">
    <source>
        <dbReference type="SAM" id="SignalP"/>
    </source>
</evidence>
<protein>
    <submittedName>
        <fullName evidence="4">Uncharacterized protein</fullName>
    </submittedName>
</protein>
<gene>
    <name evidence="4" type="ORF">BASA50_003311</name>
</gene>
<feature type="chain" id="PRO_5045556755" evidence="3">
    <location>
        <begin position="19"/>
        <end position="274"/>
    </location>
</feature>
<keyword evidence="5" id="KW-1185">Reference proteome</keyword>
<dbReference type="EMBL" id="JAFCIX010000086">
    <property type="protein sequence ID" value="KAH6598991.1"/>
    <property type="molecule type" value="Genomic_DNA"/>
</dbReference>
<feature type="signal peptide" evidence="3">
    <location>
        <begin position="1"/>
        <end position="18"/>
    </location>
</feature>
<reference evidence="4 5" key="1">
    <citation type="submission" date="2021-02" db="EMBL/GenBank/DDBJ databases">
        <title>Variation within the Batrachochytrium salamandrivorans European outbreak.</title>
        <authorList>
            <person name="Kelly M."/>
            <person name="Pasmans F."/>
            <person name="Shea T.P."/>
            <person name="Munoz J.F."/>
            <person name="Carranza S."/>
            <person name="Cuomo C.A."/>
            <person name="Martel A."/>
        </authorList>
    </citation>
    <scope>NUCLEOTIDE SEQUENCE [LARGE SCALE GENOMIC DNA]</scope>
    <source>
        <strain evidence="4 5">AMFP18/2</strain>
    </source>
</reference>
<name>A0ABQ8FIT6_9FUNG</name>
<evidence type="ECO:0000256" key="1">
    <source>
        <dbReference type="SAM" id="Coils"/>
    </source>
</evidence>
<evidence type="ECO:0000256" key="2">
    <source>
        <dbReference type="SAM" id="MobiDB-lite"/>
    </source>
</evidence>
<keyword evidence="3" id="KW-0732">Signal</keyword>
<sequence length="274" mass="31404">MKLVSFAALSLLAITASAQSLQSSTSKNTQSPQSATSKNSRSSCQDSIQAKLKELMTVHQVKKDAVVKMSDFDKEIQDELDSRPEADKIKERMKETTISKSDKLELKKQYDASVKNQKSLLGNLREKQDKLDKAKEERDAVEIQLKTLEGNQKRLNRYNTNNKVQIGLLPGSLYNKKILGEQSEEICYKSEDLSRVDQMVWYSVTEINRAMNRLGSFELDELKKISKTTLNYYNKLTKRAGFTKKHCSYTKRLGRSLSLQSITWRIRKTCQLFV</sequence>
<evidence type="ECO:0000313" key="5">
    <source>
        <dbReference type="Proteomes" id="UP001648503"/>
    </source>
</evidence>
<feature type="compositionally biased region" description="Polar residues" evidence="2">
    <location>
        <begin position="27"/>
        <end position="46"/>
    </location>
</feature>
<accession>A0ABQ8FIT6</accession>
<comment type="caution">
    <text evidence="4">The sequence shown here is derived from an EMBL/GenBank/DDBJ whole genome shotgun (WGS) entry which is preliminary data.</text>
</comment>
<proteinExistence type="predicted"/>
<dbReference type="Proteomes" id="UP001648503">
    <property type="component" value="Unassembled WGS sequence"/>
</dbReference>
<keyword evidence="1" id="KW-0175">Coiled coil</keyword>
<feature type="region of interest" description="Disordered" evidence="2">
    <location>
        <begin position="21"/>
        <end position="46"/>
    </location>
</feature>
<feature type="coiled-coil region" evidence="1">
    <location>
        <begin position="117"/>
        <end position="151"/>
    </location>
</feature>